<dbReference type="EMBL" id="QGGU01000015">
    <property type="protein sequence ID" value="PWK44438.1"/>
    <property type="molecule type" value="Genomic_DNA"/>
</dbReference>
<feature type="region of interest" description="Disordered" evidence="1">
    <location>
        <begin position="81"/>
        <end position="260"/>
    </location>
</feature>
<feature type="region of interest" description="Disordered" evidence="1">
    <location>
        <begin position="280"/>
        <end position="302"/>
    </location>
</feature>
<feature type="compositionally biased region" description="Polar residues" evidence="1">
    <location>
        <begin position="81"/>
        <end position="102"/>
    </location>
</feature>
<organism evidence="2 3">
    <name type="scientific">Pleionea mediterranea</name>
    <dbReference type="NCBI Taxonomy" id="523701"/>
    <lineage>
        <taxon>Bacteria</taxon>
        <taxon>Pseudomonadati</taxon>
        <taxon>Pseudomonadota</taxon>
        <taxon>Gammaproteobacteria</taxon>
        <taxon>Oceanospirillales</taxon>
        <taxon>Pleioneaceae</taxon>
        <taxon>Pleionea</taxon>
    </lineage>
</organism>
<comment type="caution">
    <text evidence="2">The sequence shown here is derived from an EMBL/GenBank/DDBJ whole genome shotgun (WGS) entry which is preliminary data.</text>
</comment>
<gene>
    <name evidence="2" type="ORF">C8D97_11540</name>
</gene>
<reference evidence="2 3" key="1">
    <citation type="submission" date="2018-05" db="EMBL/GenBank/DDBJ databases">
        <title>Genomic Encyclopedia of Type Strains, Phase IV (KMG-IV): sequencing the most valuable type-strain genomes for metagenomic binning, comparative biology and taxonomic classification.</title>
        <authorList>
            <person name="Goeker M."/>
        </authorList>
    </citation>
    <scope>NUCLEOTIDE SEQUENCE [LARGE SCALE GENOMIC DNA]</scope>
    <source>
        <strain evidence="2 3">DSM 25350</strain>
    </source>
</reference>
<dbReference type="RefSeq" id="WP_109764999.1">
    <property type="nucleotide sequence ID" value="NZ_QGGU01000015.1"/>
</dbReference>
<evidence type="ECO:0000313" key="3">
    <source>
        <dbReference type="Proteomes" id="UP000245790"/>
    </source>
</evidence>
<accession>A0A316FUF1</accession>
<evidence type="ECO:0000256" key="1">
    <source>
        <dbReference type="SAM" id="MobiDB-lite"/>
    </source>
</evidence>
<proteinExistence type="predicted"/>
<dbReference type="OrthoDB" id="6402943at2"/>
<protein>
    <submittedName>
        <fullName evidence="2">Uncharacterized protein</fullName>
    </submittedName>
</protein>
<keyword evidence="3" id="KW-1185">Reference proteome</keyword>
<name>A0A316FUF1_9GAMM</name>
<sequence>MVDGKFDIVFAGRTVPGKTPEEVQQNLAKLFKTGESQIKRLFVGAEVAIKKGLDYNQAMKYQSALKQAGALVLIKPVQEGANTSTDSSQSQPETHSASQTSDSDTRSAVPDTPQKPATSSHGRASFGPKEPEPVSHGRASFGPKEQEPVSQGRASFGPKEPDTDSSDTEVNKTTAKPTEESQSATPAVKEGSSSDDDWSLANAGERLPEVEKQPPMAEPDLSDLALANSGEPLQKVSKKEQREVDTSDLSLDEPGLIQEPKPFEAKQVDTSELSVADVGEKIPTEQKKKETVNPNIDHLKVE</sequence>
<feature type="compositionally biased region" description="Polar residues" evidence="1">
    <location>
        <begin position="171"/>
        <end position="185"/>
    </location>
</feature>
<dbReference type="AlphaFoldDB" id="A0A316FUF1"/>
<evidence type="ECO:0000313" key="2">
    <source>
        <dbReference type="EMBL" id="PWK44438.1"/>
    </source>
</evidence>
<dbReference type="Proteomes" id="UP000245790">
    <property type="component" value="Unassembled WGS sequence"/>
</dbReference>